<dbReference type="EMBL" id="JADFFL010000007">
    <property type="protein sequence ID" value="MBE9663565.1"/>
    <property type="molecule type" value="Genomic_DNA"/>
</dbReference>
<dbReference type="AlphaFoldDB" id="A0A929KZS2"/>
<evidence type="ECO:0000313" key="2">
    <source>
        <dbReference type="EMBL" id="MBE9663565.1"/>
    </source>
</evidence>
<name>A0A929KZS2_9SPHI</name>
<proteinExistence type="predicted"/>
<feature type="transmembrane region" description="Helical" evidence="1">
    <location>
        <begin position="94"/>
        <end position="112"/>
    </location>
</feature>
<dbReference type="Proteomes" id="UP000622475">
    <property type="component" value="Unassembled WGS sequence"/>
</dbReference>
<feature type="transmembrane region" description="Helical" evidence="1">
    <location>
        <begin position="164"/>
        <end position="187"/>
    </location>
</feature>
<keyword evidence="1" id="KW-0472">Membrane</keyword>
<gene>
    <name evidence="2" type="ORF">IRJ16_16880</name>
</gene>
<sequence length="240" mass="27731">MNTLPNFHKLYLDARRNRWMNYFTVFCRLALAAGFIPPGIVKINHERFTDLHNNQPMGHYLEALYHTGYYHTFIGYLQVTAGLLLLIPRTAIMGALLYFPIILNICILSLSVRFEGSLVTSPLMVIANLYLLVWYYDRLQFVFPFKTEPIPIQKNKPKQLDNKFPIKFFGGAFATVVLVVFTVTHMFEIMPRNTISDCEKQCKDSENPRACQAFCDSIHNSGMPLHKALDQYNEVESKPR</sequence>
<dbReference type="RefSeq" id="WP_194112805.1">
    <property type="nucleotide sequence ID" value="NZ_JADFFL010000007.1"/>
</dbReference>
<feature type="transmembrane region" description="Helical" evidence="1">
    <location>
        <begin position="21"/>
        <end position="41"/>
    </location>
</feature>
<organism evidence="2 3">
    <name type="scientific">Mucilaginibacter myungsuensis</name>
    <dbReference type="NCBI Taxonomy" id="649104"/>
    <lineage>
        <taxon>Bacteria</taxon>
        <taxon>Pseudomonadati</taxon>
        <taxon>Bacteroidota</taxon>
        <taxon>Sphingobacteriia</taxon>
        <taxon>Sphingobacteriales</taxon>
        <taxon>Sphingobacteriaceae</taxon>
        <taxon>Mucilaginibacter</taxon>
    </lineage>
</organism>
<evidence type="ECO:0000256" key="1">
    <source>
        <dbReference type="SAM" id="Phobius"/>
    </source>
</evidence>
<reference evidence="2" key="1">
    <citation type="submission" date="2020-10" db="EMBL/GenBank/DDBJ databases">
        <title>Mucilaginibacter mali sp. nov., isolated from rhizosphere soil of apple orchard.</title>
        <authorList>
            <person name="Lee J.-S."/>
            <person name="Kim H.S."/>
            <person name="Kim J.-S."/>
        </authorList>
    </citation>
    <scope>NUCLEOTIDE SEQUENCE</scope>
    <source>
        <strain evidence="2">KCTC 22746</strain>
    </source>
</reference>
<protein>
    <submittedName>
        <fullName evidence="2">DoxX family protein</fullName>
    </submittedName>
</protein>
<accession>A0A929KZS2</accession>
<evidence type="ECO:0000313" key="3">
    <source>
        <dbReference type="Proteomes" id="UP000622475"/>
    </source>
</evidence>
<feature type="transmembrane region" description="Helical" evidence="1">
    <location>
        <begin position="118"/>
        <end position="136"/>
    </location>
</feature>
<keyword evidence="3" id="KW-1185">Reference proteome</keyword>
<keyword evidence="1" id="KW-1133">Transmembrane helix</keyword>
<feature type="transmembrane region" description="Helical" evidence="1">
    <location>
        <begin position="68"/>
        <end position="87"/>
    </location>
</feature>
<keyword evidence="1" id="KW-0812">Transmembrane</keyword>
<comment type="caution">
    <text evidence="2">The sequence shown here is derived from an EMBL/GenBank/DDBJ whole genome shotgun (WGS) entry which is preliminary data.</text>
</comment>